<keyword evidence="2" id="KW-0614">Plasmid</keyword>
<protein>
    <submittedName>
        <fullName evidence="2">Uncharacterized protein</fullName>
    </submittedName>
</protein>
<reference evidence="2" key="2">
    <citation type="journal article" date="2011" name="Biosci. Biotechnol. Biochem.">
        <title>pSLA2-M of Streptomyces rochei is a composite linear plasmid characterized by self-defense genes and homology with pSLA2-L.</title>
        <authorList>
            <person name="Yang Y."/>
            <person name="Kurokawa T."/>
            <person name="Takahama Y."/>
            <person name="Nindita Y."/>
            <person name="Mochizuki S."/>
            <person name="Arakawa K."/>
            <person name="Endo S."/>
            <person name="Kinashi H."/>
        </authorList>
    </citation>
    <scope>NUCLEOTIDE SEQUENCE</scope>
    <source>
        <strain evidence="2">7434AN4</strain>
        <plasmid evidence="2">pSLA2-M</plasmid>
    </source>
</reference>
<feature type="transmembrane region" description="Helical" evidence="1">
    <location>
        <begin position="12"/>
        <end position="31"/>
    </location>
</feature>
<reference evidence="2" key="1">
    <citation type="journal article" date="1994" name="J. Antibiot.">
        <title>Isolation and characterization of linear plasmids from lankacidin-producing Streptomyces species.</title>
        <authorList>
            <person name="Kinashi H."/>
            <person name="Mori E."/>
            <person name="Hatani A."/>
            <person name="Nimi O."/>
        </authorList>
    </citation>
    <scope>NUCLEOTIDE SEQUENCE</scope>
    <source>
        <strain evidence="2">7434AN4</strain>
        <plasmid evidence="2">pSLA2-M</plasmid>
    </source>
</reference>
<name>F2Z8N2_STRRO</name>
<accession>F2Z8N2</accession>
<keyword evidence="1" id="KW-0472">Membrane</keyword>
<geneLocation type="plasmid" evidence="2">
    <name>pSLA2-M</name>
</geneLocation>
<keyword evidence="1" id="KW-0812">Transmembrane</keyword>
<feature type="transmembrane region" description="Helical" evidence="1">
    <location>
        <begin position="111"/>
        <end position="134"/>
    </location>
</feature>
<sequence>MSERGALRGLRVLMWVVIAIEVPVYLGWLAWVGYRAGHRLPEGDTARWVPVVLLPPAAVVFCVMAGWTWWTSVVARSGSPLRERWVLATLVFTAVASVFCGVAGADEPSVSVGLLSLVVTALGMVGLFFIPVACSRQLPDVVRRRSAPAPGDLRA</sequence>
<organism evidence="2">
    <name type="scientific">Streptomyces rochei</name>
    <name type="common">Streptomyces parvullus</name>
    <dbReference type="NCBI Taxonomy" id="1928"/>
    <lineage>
        <taxon>Bacteria</taxon>
        <taxon>Bacillati</taxon>
        <taxon>Actinomycetota</taxon>
        <taxon>Actinomycetes</taxon>
        <taxon>Kitasatosporales</taxon>
        <taxon>Streptomycetaceae</taxon>
        <taxon>Streptomyces</taxon>
        <taxon>Streptomyces rochei group</taxon>
    </lineage>
</organism>
<dbReference type="EMBL" id="AB597522">
    <property type="protein sequence ID" value="BAK19812.1"/>
    <property type="molecule type" value="Genomic_DNA"/>
</dbReference>
<feature type="transmembrane region" description="Helical" evidence="1">
    <location>
        <begin position="51"/>
        <end position="73"/>
    </location>
</feature>
<evidence type="ECO:0000256" key="1">
    <source>
        <dbReference type="SAM" id="Phobius"/>
    </source>
</evidence>
<feature type="transmembrane region" description="Helical" evidence="1">
    <location>
        <begin position="85"/>
        <end position="105"/>
    </location>
</feature>
<proteinExistence type="predicted"/>
<dbReference type="AlphaFoldDB" id="F2Z8N2"/>
<gene>
    <name evidence="2" type="primary">pSLA2-M.18</name>
</gene>
<evidence type="ECO:0000313" key="2">
    <source>
        <dbReference type="EMBL" id="BAK19812.1"/>
    </source>
</evidence>
<keyword evidence="1" id="KW-1133">Transmembrane helix</keyword>